<dbReference type="PANTHER" id="PTHR31490:SF2">
    <property type="entry name" value="GLYCOSYL HYDROLASE FAMILY 10 PROTEIN"/>
    <property type="match status" value="1"/>
</dbReference>
<dbReference type="Gene3D" id="3.20.20.80">
    <property type="entry name" value="Glycosidases"/>
    <property type="match status" value="3"/>
</dbReference>
<evidence type="ECO:0000256" key="2">
    <source>
        <dbReference type="ARBA" id="ARBA00022801"/>
    </source>
</evidence>
<dbReference type="SUPFAM" id="SSF49785">
    <property type="entry name" value="Galactose-binding domain-like"/>
    <property type="match status" value="2"/>
</dbReference>
<evidence type="ECO:0000256" key="3">
    <source>
        <dbReference type="ARBA" id="ARBA00023277"/>
    </source>
</evidence>
<dbReference type="AlphaFoldDB" id="A0AAP0H0F8"/>
<accession>A0AAP0H0F8</accession>
<dbReference type="InterPro" id="IPR017853">
    <property type="entry name" value="GH"/>
</dbReference>
<dbReference type="Gene3D" id="2.60.120.260">
    <property type="entry name" value="Galactose-binding domain-like"/>
    <property type="match status" value="2"/>
</dbReference>
<evidence type="ECO:0000313" key="6">
    <source>
        <dbReference type="EMBL" id="KAK9067799.1"/>
    </source>
</evidence>
<keyword evidence="7" id="KW-1185">Reference proteome</keyword>
<keyword evidence="3" id="KW-0119">Carbohydrate metabolism</keyword>
<evidence type="ECO:0000313" key="7">
    <source>
        <dbReference type="Proteomes" id="UP001408789"/>
    </source>
</evidence>
<evidence type="ECO:0000256" key="1">
    <source>
        <dbReference type="ARBA" id="ARBA00007495"/>
    </source>
</evidence>
<dbReference type="InterPro" id="IPR001000">
    <property type="entry name" value="GH10_dom"/>
</dbReference>
<dbReference type="GO" id="GO:0031176">
    <property type="term" value="F:endo-1,4-beta-xylanase activity"/>
    <property type="evidence" value="ECO:0007669"/>
    <property type="project" value="UniProtKB-ARBA"/>
</dbReference>
<dbReference type="Proteomes" id="UP001408789">
    <property type="component" value="Unassembled WGS sequence"/>
</dbReference>
<feature type="domain" description="GH10" evidence="5">
    <location>
        <begin position="1"/>
        <end position="248"/>
    </location>
</feature>
<comment type="similarity">
    <text evidence="1">Belongs to the glycosyl hydrolase 10 (cellulase F) family.</text>
</comment>
<dbReference type="PANTHER" id="PTHR31490">
    <property type="entry name" value="GLYCOSYL HYDROLASE"/>
    <property type="match status" value="1"/>
</dbReference>
<dbReference type="Pfam" id="PF00331">
    <property type="entry name" value="Glyco_hydro_10"/>
    <property type="match status" value="3"/>
</dbReference>
<name>A0AAP0H0F8_9ASTR</name>
<dbReference type="InterPro" id="IPR008979">
    <property type="entry name" value="Galactose-bd-like_sf"/>
</dbReference>
<feature type="domain" description="GH10" evidence="5">
    <location>
        <begin position="763"/>
        <end position="1006"/>
    </location>
</feature>
<evidence type="ECO:0000256" key="4">
    <source>
        <dbReference type="ARBA" id="ARBA00023326"/>
    </source>
</evidence>
<dbReference type="EMBL" id="JBCNJP010000014">
    <property type="protein sequence ID" value="KAK9067799.1"/>
    <property type="molecule type" value="Genomic_DNA"/>
</dbReference>
<dbReference type="InterPro" id="IPR044846">
    <property type="entry name" value="GH10"/>
</dbReference>
<sequence>MDANEARQNQYDYSAADALLQFTRSNGVSVRGHSVFWDDPRFQPSWVPSLGPSQLAAAATARINSIMRRYSGQVIAWDVVNENVHYNFFESKLGVTASSKFYTVARVLDRKAALFLNDYNTIEEPGDRVSSPDSYLSKIRQIRAGGYNGPLSIGLEGHFRNVNLAYMRSAIDKLATAGLPIWITEVDVQSGANQCLKTPNKPQYDGGIVVNPKLKEGLKGWASFGNAKLQLQTEESGNEFVVARLRNQSFDSVSQEFFLDKEKLYTLSAWLQVSHGDAIVVATFKTPTGFHNAGSTEAKSGCWSMLKGGLTVNKSGSVQLYFQSENPTVDIWVDSVSLQPFTQEEWKSHQDRSIEKTRRSKVKIQAVNSEGKPQANRTLIIAQKFARFPFGCAINKNILSNQAYKNWFTSRFKYTTFENEMKWYTNEARQNQYDYSAADALLQFTRSNGVSVRGHSVFWDDPRFQPSWVPSLGPSQLAAAATTRINSIMRRYSGQVIAWDVVNENVHYNFFESKLGVTASSKFYTVARVLDRKAALFLNDYNTIEEPGDRASSPDSYLSKIRQIRAGGYNGPLSIGLEGHFRNVNLAYMRSAIDKLATTGLPIWITEVDVQSGANQCLKTPNKPQYDGGIVVNPKLKEGLKGWASFGNAKLQLQTEESGNEFVVARLRNQSFDSVSQEFFLDKEKLYTLSAWLQVSHGDAIVVATFKTPGFHNAGSTEAKSGCWSMLKGGLTVNKFGSVQLYFQMRRSKVKIQAVNSEGKPQANRTLIIAQKFARFPFGCAINKNILSNQAYKNWFTSRFKYTTFENEMKWYTNEARQNQYDYSAADALLQFTRSNGVSVRGHSVFWDDPRFQPSWVPSLGPSQLAAAATARINSIMRRYSGQVIAWDVVNENVHYNFFESKLGVTASSKFYTVARVLDRKAALFLNDYNTIEEPGDRASSPDSYLSKIRQIRAGGYNGPLSIGLEGHFRNVNLAYMRSAIDKLATTGLPIWITEVDVQSGANQVR</sequence>
<comment type="caution">
    <text evidence="6">The sequence shown here is derived from an EMBL/GenBank/DDBJ whole genome shotgun (WGS) entry which is preliminary data.</text>
</comment>
<dbReference type="PROSITE" id="PS51760">
    <property type="entry name" value="GH10_2"/>
    <property type="match status" value="3"/>
</dbReference>
<dbReference type="SMART" id="SM00633">
    <property type="entry name" value="Glyco_10"/>
    <property type="match status" value="1"/>
</dbReference>
<keyword evidence="2" id="KW-0378">Hydrolase</keyword>
<keyword evidence="4" id="KW-0624">Polysaccharide degradation</keyword>
<proteinExistence type="inferred from homology"/>
<feature type="domain" description="GH10" evidence="5">
    <location>
        <begin position="375"/>
        <end position="670"/>
    </location>
</feature>
<gene>
    <name evidence="6" type="ORF">SSX86_011910</name>
</gene>
<protein>
    <recommendedName>
        <fullName evidence="5">GH10 domain-containing protein</fullName>
    </recommendedName>
</protein>
<organism evidence="6 7">
    <name type="scientific">Deinandra increscens subsp. villosa</name>
    <dbReference type="NCBI Taxonomy" id="3103831"/>
    <lineage>
        <taxon>Eukaryota</taxon>
        <taxon>Viridiplantae</taxon>
        <taxon>Streptophyta</taxon>
        <taxon>Embryophyta</taxon>
        <taxon>Tracheophyta</taxon>
        <taxon>Spermatophyta</taxon>
        <taxon>Magnoliopsida</taxon>
        <taxon>eudicotyledons</taxon>
        <taxon>Gunneridae</taxon>
        <taxon>Pentapetalae</taxon>
        <taxon>asterids</taxon>
        <taxon>campanulids</taxon>
        <taxon>Asterales</taxon>
        <taxon>Asteraceae</taxon>
        <taxon>Asteroideae</taxon>
        <taxon>Heliantheae alliance</taxon>
        <taxon>Madieae</taxon>
        <taxon>Madiinae</taxon>
        <taxon>Deinandra</taxon>
    </lineage>
</organism>
<reference evidence="6 7" key="1">
    <citation type="submission" date="2024-04" db="EMBL/GenBank/DDBJ databases">
        <title>The reference genome of an endangered Asteraceae, Deinandra increscens subsp. villosa, native to the Central Coast of California.</title>
        <authorList>
            <person name="Guilliams M."/>
            <person name="Hasenstab-Lehman K."/>
            <person name="Meyer R."/>
            <person name="Mcevoy S."/>
        </authorList>
    </citation>
    <scope>NUCLEOTIDE SEQUENCE [LARGE SCALE GENOMIC DNA]</scope>
    <source>
        <tissue evidence="6">Leaf</tissue>
    </source>
</reference>
<dbReference type="GO" id="GO:0000272">
    <property type="term" value="P:polysaccharide catabolic process"/>
    <property type="evidence" value="ECO:0007669"/>
    <property type="project" value="UniProtKB-KW"/>
</dbReference>
<dbReference type="SUPFAM" id="SSF51445">
    <property type="entry name" value="(Trans)glycosidases"/>
    <property type="match status" value="3"/>
</dbReference>
<evidence type="ECO:0000259" key="5">
    <source>
        <dbReference type="PROSITE" id="PS51760"/>
    </source>
</evidence>